<name>A0A978USN0_ZIZJJ</name>
<evidence type="ECO:0000256" key="1">
    <source>
        <dbReference type="ARBA" id="ARBA00003211"/>
    </source>
</evidence>
<evidence type="ECO:0000259" key="5">
    <source>
        <dbReference type="SMART" id="SM00499"/>
    </source>
</evidence>
<dbReference type="OrthoDB" id="643149at2759"/>
<comment type="caution">
    <text evidence="6">The sequence shown here is derived from an EMBL/GenBank/DDBJ whole genome shotgun (WGS) entry which is preliminary data.</text>
</comment>
<dbReference type="PANTHER" id="PTHR33122:SF36">
    <property type="entry name" value="LIPID TRANSFER PROTEIN"/>
    <property type="match status" value="1"/>
</dbReference>
<dbReference type="EMBL" id="JAEACU010000009">
    <property type="protein sequence ID" value="KAH7517880.1"/>
    <property type="molecule type" value="Genomic_DNA"/>
</dbReference>
<proteinExistence type="predicted"/>
<feature type="domain" description="Bifunctional inhibitor/plant lipid transfer protein/seed storage helical" evidence="5">
    <location>
        <begin position="32"/>
        <end position="104"/>
    </location>
</feature>
<dbReference type="InterPro" id="IPR036312">
    <property type="entry name" value="Bifun_inhib/LTP/seed_sf"/>
</dbReference>
<dbReference type="Proteomes" id="UP000813462">
    <property type="component" value="Unassembled WGS sequence"/>
</dbReference>
<dbReference type="GO" id="GO:0005504">
    <property type="term" value="F:fatty acid binding"/>
    <property type="evidence" value="ECO:0007669"/>
    <property type="project" value="InterPro"/>
</dbReference>
<dbReference type="CDD" id="cd04660">
    <property type="entry name" value="nsLTP_like"/>
    <property type="match status" value="1"/>
</dbReference>
<keyword evidence="4" id="KW-0732">Signal</keyword>
<dbReference type="GO" id="GO:0009627">
    <property type="term" value="P:systemic acquired resistance"/>
    <property type="evidence" value="ECO:0007669"/>
    <property type="project" value="InterPro"/>
</dbReference>
<keyword evidence="3" id="KW-0446">Lipid-binding</keyword>
<accession>A0A978USN0</accession>
<sequence length="104" mass="11138">MEMANKKLGMVTALLLGILVMALVANGEQSICNMSKEGFKSCEPSVTGQNPPPPSAACCWALSKADMQCLCLFKNSRLLGLYGIDPNVAMQLPDKCNLGQSFHC</sequence>
<dbReference type="InterPro" id="IPR039265">
    <property type="entry name" value="DIR1-like"/>
</dbReference>
<dbReference type="SUPFAM" id="SSF47699">
    <property type="entry name" value="Bifunctional inhibitor/lipid-transfer protein/seed storage 2S albumin"/>
    <property type="match status" value="1"/>
</dbReference>
<protein>
    <recommendedName>
        <fullName evidence="5">Bifunctional inhibitor/plant lipid transfer protein/seed storage helical domain-containing protein</fullName>
    </recommendedName>
</protein>
<feature type="signal peptide" evidence="4">
    <location>
        <begin position="1"/>
        <end position="27"/>
    </location>
</feature>
<evidence type="ECO:0000256" key="3">
    <source>
        <dbReference type="ARBA" id="ARBA00023121"/>
    </source>
</evidence>
<dbReference type="PANTHER" id="PTHR33122">
    <property type="entry name" value="LIPID BINDING PROTEIN-RELATED"/>
    <property type="match status" value="1"/>
</dbReference>
<dbReference type="SMART" id="SM00499">
    <property type="entry name" value="AAI"/>
    <property type="match status" value="1"/>
</dbReference>
<evidence type="ECO:0000256" key="2">
    <source>
        <dbReference type="ARBA" id="ARBA00022448"/>
    </source>
</evidence>
<dbReference type="Pfam" id="PF14368">
    <property type="entry name" value="LTP_2"/>
    <property type="match status" value="1"/>
</dbReference>
<evidence type="ECO:0000313" key="7">
    <source>
        <dbReference type="Proteomes" id="UP000813462"/>
    </source>
</evidence>
<dbReference type="Gene3D" id="1.10.110.10">
    <property type="entry name" value="Plant lipid-transfer and hydrophobic proteins"/>
    <property type="match status" value="1"/>
</dbReference>
<dbReference type="AlphaFoldDB" id="A0A978USN0"/>
<evidence type="ECO:0000256" key="4">
    <source>
        <dbReference type="SAM" id="SignalP"/>
    </source>
</evidence>
<organism evidence="6 7">
    <name type="scientific">Ziziphus jujuba var. spinosa</name>
    <dbReference type="NCBI Taxonomy" id="714518"/>
    <lineage>
        <taxon>Eukaryota</taxon>
        <taxon>Viridiplantae</taxon>
        <taxon>Streptophyta</taxon>
        <taxon>Embryophyta</taxon>
        <taxon>Tracheophyta</taxon>
        <taxon>Spermatophyta</taxon>
        <taxon>Magnoliopsida</taxon>
        <taxon>eudicotyledons</taxon>
        <taxon>Gunneridae</taxon>
        <taxon>Pentapetalae</taxon>
        <taxon>rosids</taxon>
        <taxon>fabids</taxon>
        <taxon>Rosales</taxon>
        <taxon>Rhamnaceae</taxon>
        <taxon>Paliureae</taxon>
        <taxon>Ziziphus</taxon>
    </lineage>
</organism>
<evidence type="ECO:0000313" key="6">
    <source>
        <dbReference type="EMBL" id="KAH7517880.1"/>
    </source>
</evidence>
<keyword evidence="2" id="KW-0813">Transport</keyword>
<comment type="function">
    <text evidence="1">Plant non-specific lipid-transfer proteins transfer phospholipids as well as galactolipids across membranes. May play a role in wax or cutin deposition in the cell walls of expanding epidermal cells and certain secretory tissues.</text>
</comment>
<dbReference type="InterPro" id="IPR044741">
    <property type="entry name" value="NsLTP-like"/>
</dbReference>
<reference evidence="6" key="1">
    <citation type="journal article" date="2021" name="Front. Plant Sci.">
        <title>Chromosome-Scale Genome Assembly for Chinese Sour Jujube and Insights Into Its Genome Evolution and Domestication Signature.</title>
        <authorList>
            <person name="Shen L.-Y."/>
            <person name="Luo H."/>
            <person name="Wang X.-L."/>
            <person name="Wang X.-M."/>
            <person name="Qiu X.-J."/>
            <person name="Liu H."/>
            <person name="Zhou S.-S."/>
            <person name="Jia K.-H."/>
            <person name="Nie S."/>
            <person name="Bao Y.-T."/>
            <person name="Zhang R.-G."/>
            <person name="Yun Q.-Z."/>
            <person name="Chai Y.-H."/>
            <person name="Lu J.-Y."/>
            <person name="Li Y."/>
            <person name="Zhao S.-W."/>
            <person name="Mao J.-F."/>
            <person name="Jia S.-G."/>
            <person name="Mao Y.-M."/>
        </authorList>
    </citation>
    <scope>NUCLEOTIDE SEQUENCE</scope>
    <source>
        <strain evidence="6">AT0</strain>
        <tissue evidence="6">Leaf</tissue>
    </source>
</reference>
<gene>
    <name evidence="6" type="ORF">FEM48_Zijuj09G0111000</name>
</gene>
<dbReference type="InterPro" id="IPR016140">
    <property type="entry name" value="Bifunc_inhib/LTP/seed_store"/>
</dbReference>
<feature type="chain" id="PRO_5036916822" description="Bifunctional inhibitor/plant lipid transfer protein/seed storage helical domain-containing protein" evidence="4">
    <location>
        <begin position="28"/>
        <end position="104"/>
    </location>
</feature>